<evidence type="ECO:0000259" key="6">
    <source>
        <dbReference type="PROSITE" id="PS50887"/>
    </source>
</evidence>
<dbReference type="eggNOG" id="COG3706">
    <property type="taxonomic scope" value="Bacteria"/>
</dbReference>
<feature type="domain" description="Response regulatory" evidence="5">
    <location>
        <begin position="4"/>
        <end position="123"/>
    </location>
</feature>
<dbReference type="NCBIfam" id="TIGR00254">
    <property type="entry name" value="GGDEF"/>
    <property type="match status" value="1"/>
</dbReference>
<dbReference type="AlphaFoldDB" id="A3K6W8"/>
<dbReference type="SUPFAM" id="SSF55073">
    <property type="entry name" value="Nucleotide cyclase"/>
    <property type="match status" value="1"/>
</dbReference>
<accession>A3K6W8</accession>
<dbReference type="InterPro" id="IPR001789">
    <property type="entry name" value="Sig_transdc_resp-reg_receiver"/>
</dbReference>
<sequence>MTGRILVVDAVPTNRIILRVKLSSAYYEVVQAASGEAALAMMRRSDPDLVIAASELPDMSGRTLCSAIRRKCASRPGPAVPVIVVHPADRPEERLASLAAGADDVLSQPIDDVVMLARLRSLLRARDAEAELQLRDDTGRALGLAEQPSDFSKPGQVRIIADRPGATTRARIEAFCRRSEDHIELVDPDNAMRENPRHPDLVVLLETEHSGGNVLSLLPQLRSNRGTRRSALMYIALPNHRREAASALDMGANDLMSDGLEVDELALRLKKQIARKRLGDRLRANMRDGLRAAVTDPLTGLYNRRYALPHISRLADRAERSRRPYALLLADLDYFKQVNDDYGHAAGDAVLVTLAQRLTDNLRAADLIARWGGEEFLVAMPDTDRTAARLTAGRLCSLMAKNPISLPDGRRIIVTLSIGVAIGVSRSAETPVDLISSADSALYAAKNGGRNTVVMADTVLALPLTKVVRTLPPAPKPNPRLAPVEPMIGQDTGTDGATIPPWGLPRL</sequence>
<dbReference type="SMART" id="SM00448">
    <property type="entry name" value="REC"/>
    <property type="match status" value="1"/>
</dbReference>
<dbReference type="InterPro" id="IPR050469">
    <property type="entry name" value="Diguanylate_Cyclase"/>
</dbReference>
<dbReference type="SUPFAM" id="SSF52172">
    <property type="entry name" value="CheY-like"/>
    <property type="match status" value="2"/>
</dbReference>
<dbReference type="EC" id="2.7.7.65" evidence="1"/>
<evidence type="ECO:0000256" key="4">
    <source>
        <dbReference type="SAM" id="MobiDB-lite"/>
    </source>
</evidence>
<dbReference type="GO" id="GO:0005886">
    <property type="term" value="C:plasma membrane"/>
    <property type="evidence" value="ECO:0007669"/>
    <property type="project" value="TreeGrafter"/>
</dbReference>
<dbReference type="InterPro" id="IPR029787">
    <property type="entry name" value="Nucleotide_cyclase"/>
</dbReference>
<dbReference type="GO" id="GO:0052621">
    <property type="term" value="F:diguanylate cyclase activity"/>
    <property type="evidence" value="ECO:0007669"/>
    <property type="project" value="UniProtKB-EC"/>
</dbReference>
<comment type="catalytic activity">
    <reaction evidence="2">
        <text>2 GTP = 3',3'-c-di-GMP + 2 diphosphate</text>
        <dbReference type="Rhea" id="RHEA:24898"/>
        <dbReference type="ChEBI" id="CHEBI:33019"/>
        <dbReference type="ChEBI" id="CHEBI:37565"/>
        <dbReference type="ChEBI" id="CHEBI:58805"/>
        <dbReference type="EC" id="2.7.7.65"/>
    </reaction>
</comment>
<evidence type="ECO:0000256" key="2">
    <source>
        <dbReference type="ARBA" id="ARBA00034247"/>
    </source>
</evidence>
<dbReference type="Proteomes" id="UP000005713">
    <property type="component" value="Unassembled WGS sequence"/>
</dbReference>
<dbReference type="CDD" id="cd01949">
    <property type="entry name" value="GGDEF"/>
    <property type="match status" value="1"/>
</dbReference>
<protein>
    <recommendedName>
        <fullName evidence="1">diguanylate cyclase</fullName>
        <ecNumber evidence="1">2.7.7.65</ecNumber>
    </recommendedName>
</protein>
<evidence type="ECO:0000313" key="7">
    <source>
        <dbReference type="EMBL" id="EBA07095.1"/>
    </source>
</evidence>
<dbReference type="Pfam" id="PF00990">
    <property type="entry name" value="GGDEF"/>
    <property type="match status" value="1"/>
</dbReference>
<gene>
    <name evidence="7" type="ORF">SSE37_12896</name>
</gene>
<feature type="region of interest" description="Disordered" evidence="4">
    <location>
        <begin position="473"/>
        <end position="507"/>
    </location>
</feature>
<name>A3K6W8_SAGS3</name>
<dbReference type="GO" id="GO:0043709">
    <property type="term" value="P:cell adhesion involved in single-species biofilm formation"/>
    <property type="evidence" value="ECO:0007669"/>
    <property type="project" value="TreeGrafter"/>
</dbReference>
<dbReference type="eggNOG" id="COG0745">
    <property type="taxonomic scope" value="Bacteria"/>
</dbReference>
<dbReference type="FunFam" id="3.30.70.270:FF:000001">
    <property type="entry name" value="Diguanylate cyclase domain protein"/>
    <property type="match status" value="1"/>
</dbReference>
<dbReference type="InterPro" id="IPR011006">
    <property type="entry name" value="CheY-like_superfamily"/>
</dbReference>
<evidence type="ECO:0000256" key="1">
    <source>
        <dbReference type="ARBA" id="ARBA00012528"/>
    </source>
</evidence>
<dbReference type="OrthoDB" id="9812260at2"/>
<dbReference type="GO" id="GO:1902201">
    <property type="term" value="P:negative regulation of bacterial-type flagellum-dependent cell motility"/>
    <property type="evidence" value="ECO:0007669"/>
    <property type="project" value="TreeGrafter"/>
</dbReference>
<dbReference type="InterPro" id="IPR000160">
    <property type="entry name" value="GGDEF_dom"/>
</dbReference>
<comment type="caution">
    <text evidence="3">Lacks conserved residue(s) required for the propagation of feature annotation.</text>
</comment>
<dbReference type="SMART" id="SM00267">
    <property type="entry name" value="GGDEF"/>
    <property type="match status" value="1"/>
</dbReference>
<dbReference type="RefSeq" id="WP_005861245.1">
    <property type="nucleotide sequence ID" value="NZ_AAYA01000011.1"/>
</dbReference>
<dbReference type="PROSITE" id="PS50110">
    <property type="entry name" value="RESPONSE_REGULATORY"/>
    <property type="match status" value="1"/>
</dbReference>
<evidence type="ECO:0000259" key="5">
    <source>
        <dbReference type="PROSITE" id="PS50110"/>
    </source>
</evidence>
<dbReference type="InterPro" id="IPR043128">
    <property type="entry name" value="Rev_trsase/Diguanyl_cyclase"/>
</dbReference>
<evidence type="ECO:0000313" key="8">
    <source>
        <dbReference type="Proteomes" id="UP000005713"/>
    </source>
</evidence>
<dbReference type="PROSITE" id="PS50887">
    <property type="entry name" value="GGDEF"/>
    <property type="match status" value="1"/>
</dbReference>
<dbReference type="Gene3D" id="3.40.50.2300">
    <property type="match status" value="1"/>
</dbReference>
<comment type="caution">
    <text evidence="7">The sequence shown here is derived from an EMBL/GenBank/DDBJ whole genome shotgun (WGS) entry which is preliminary data.</text>
</comment>
<dbReference type="PANTHER" id="PTHR45138:SF9">
    <property type="entry name" value="DIGUANYLATE CYCLASE DGCM-RELATED"/>
    <property type="match status" value="1"/>
</dbReference>
<dbReference type="EMBL" id="AAYA01000011">
    <property type="protein sequence ID" value="EBA07095.1"/>
    <property type="molecule type" value="Genomic_DNA"/>
</dbReference>
<reference evidence="7 8" key="1">
    <citation type="submission" date="2006-06" db="EMBL/GenBank/DDBJ databases">
        <authorList>
            <person name="Moran M.A."/>
            <person name="Ferriera S."/>
            <person name="Johnson J."/>
            <person name="Kravitz S."/>
            <person name="Beeson K."/>
            <person name="Sutton G."/>
            <person name="Rogers Y.-H."/>
            <person name="Friedman R."/>
            <person name="Frazier M."/>
            <person name="Venter J.C."/>
        </authorList>
    </citation>
    <scope>NUCLEOTIDE SEQUENCE [LARGE SCALE GENOMIC DNA]</scope>
    <source>
        <strain evidence="7 8">E-37</strain>
    </source>
</reference>
<organism evidence="7 8">
    <name type="scientific">Sagittula stellata (strain ATCC 700073 / DSM 11524 / E-37)</name>
    <dbReference type="NCBI Taxonomy" id="388399"/>
    <lineage>
        <taxon>Bacteria</taxon>
        <taxon>Pseudomonadati</taxon>
        <taxon>Pseudomonadota</taxon>
        <taxon>Alphaproteobacteria</taxon>
        <taxon>Rhodobacterales</taxon>
        <taxon>Roseobacteraceae</taxon>
        <taxon>Sagittula</taxon>
    </lineage>
</organism>
<keyword evidence="8" id="KW-1185">Reference proteome</keyword>
<proteinExistence type="predicted"/>
<feature type="domain" description="GGDEF" evidence="6">
    <location>
        <begin position="323"/>
        <end position="458"/>
    </location>
</feature>
<dbReference type="PANTHER" id="PTHR45138">
    <property type="entry name" value="REGULATORY COMPONENTS OF SENSORY TRANSDUCTION SYSTEM"/>
    <property type="match status" value="1"/>
</dbReference>
<dbReference type="Pfam" id="PF00072">
    <property type="entry name" value="Response_reg"/>
    <property type="match status" value="1"/>
</dbReference>
<dbReference type="Gene3D" id="3.30.70.270">
    <property type="match status" value="1"/>
</dbReference>
<dbReference type="GO" id="GO:0000160">
    <property type="term" value="P:phosphorelay signal transduction system"/>
    <property type="evidence" value="ECO:0007669"/>
    <property type="project" value="InterPro"/>
</dbReference>
<evidence type="ECO:0000256" key="3">
    <source>
        <dbReference type="PROSITE-ProRule" id="PRU00169"/>
    </source>
</evidence>